<proteinExistence type="inferred from homology"/>
<dbReference type="CDD" id="cd02910">
    <property type="entry name" value="cupin_Yhhw_N"/>
    <property type="match status" value="1"/>
</dbReference>
<dbReference type="EMBL" id="JAAAWO010000007">
    <property type="protein sequence ID" value="NDW16062.1"/>
    <property type="molecule type" value="Genomic_DNA"/>
</dbReference>
<dbReference type="SUPFAM" id="SSF51182">
    <property type="entry name" value="RmlC-like cupins"/>
    <property type="match status" value="1"/>
</dbReference>
<sequence length="253" mass="27581">MIYIRKADERGDVNLGWLQSKHSFSFGHYYDAQHMGISALRVINEDEVMPGRGFGTHGHRDMEIVSYVIEGALKHEDSSGNKYVVPAGDIQRMSAGRGVTHSEFNASKNEKVKFLQIWILPDKKGIEPSYEQNAVAQKGALTPLVTPKGSDGTLSINQDASISRLMLDKGETYSLNTANRTGYLHIINGDAEVNSSDTEAADTKNATINSTSTEAFDNQAFSKGDAFAIGANEQVNIVATSPIEALWFDLPPA</sequence>
<accession>A0A6N9THW5</accession>
<evidence type="ECO:0000313" key="5">
    <source>
        <dbReference type="EMBL" id="NDW16062.1"/>
    </source>
</evidence>
<comment type="caution">
    <text evidence="5">The sequence shown here is derived from an EMBL/GenBank/DDBJ whole genome shotgun (WGS) entry which is preliminary data.</text>
</comment>
<dbReference type="Proteomes" id="UP000471381">
    <property type="component" value="Unassembled WGS sequence"/>
</dbReference>
<dbReference type="AlphaFoldDB" id="A0A6N9THW5"/>
<feature type="domain" description="Quercetin 2,3-dioxygenase C-terminal cupin" evidence="4">
    <location>
        <begin position="144"/>
        <end position="203"/>
    </location>
</feature>
<dbReference type="Pfam" id="PF02678">
    <property type="entry name" value="Pirin"/>
    <property type="match status" value="1"/>
</dbReference>
<evidence type="ECO:0000256" key="1">
    <source>
        <dbReference type="ARBA" id="ARBA00008416"/>
    </source>
</evidence>
<evidence type="ECO:0000259" key="4">
    <source>
        <dbReference type="Pfam" id="PF17954"/>
    </source>
</evidence>
<evidence type="ECO:0000313" key="6">
    <source>
        <dbReference type="Proteomes" id="UP000471381"/>
    </source>
</evidence>
<protein>
    <submittedName>
        <fullName evidence="5">Cupin domain-containing protein</fullName>
    </submittedName>
</protein>
<dbReference type="PANTHER" id="PTHR43212">
    <property type="entry name" value="QUERCETIN 2,3-DIOXYGENASE"/>
    <property type="match status" value="1"/>
</dbReference>
<name>A0A6N9THW5_9ALTE</name>
<dbReference type="InterPro" id="IPR003829">
    <property type="entry name" value="Pirin_N_dom"/>
</dbReference>
<evidence type="ECO:0000256" key="2">
    <source>
        <dbReference type="RuleBase" id="RU003457"/>
    </source>
</evidence>
<dbReference type="InterPro" id="IPR011051">
    <property type="entry name" value="RmlC_Cupin_sf"/>
</dbReference>
<dbReference type="Pfam" id="PF17954">
    <property type="entry name" value="Pirin_C_2"/>
    <property type="match status" value="1"/>
</dbReference>
<dbReference type="Gene3D" id="2.60.120.10">
    <property type="entry name" value="Jelly Rolls"/>
    <property type="match status" value="2"/>
</dbReference>
<comment type="similarity">
    <text evidence="1 2">Belongs to the pirin family.</text>
</comment>
<dbReference type="PANTHER" id="PTHR43212:SF3">
    <property type="entry name" value="QUERCETIN 2,3-DIOXYGENASE"/>
    <property type="match status" value="1"/>
</dbReference>
<evidence type="ECO:0000259" key="3">
    <source>
        <dbReference type="Pfam" id="PF02678"/>
    </source>
</evidence>
<dbReference type="InterPro" id="IPR014710">
    <property type="entry name" value="RmlC-like_jellyroll"/>
</dbReference>
<dbReference type="InterPro" id="IPR012093">
    <property type="entry name" value="Pirin"/>
</dbReference>
<feature type="domain" description="Pirin N-terminal" evidence="3">
    <location>
        <begin position="10"/>
        <end position="119"/>
    </location>
</feature>
<dbReference type="InterPro" id="IPR041602">
    <property type="entry name" value="Quercetinase_C"/>
</dbReference>
<keyword evidence="6" id="KW-1185">Reference proteome</keyword>
<dbReference type="RefSeq" id="WP_163106755.1">
    <property type="nucleotide sequence ID" value="NZ_JAAAWO010000007.1"/>
</dbReference>
<gene>
    <name evidence="5" type="ORF">GTQ48_11080</name>
</gene>
<organism evidence="5 6">
    <name type="scientific">Alteromonas genovensis</name>
    <dbReference type="NCBI Taxonomy" id="471225"/>
    <lineage>
        <taxon>Bacteria</taxon>
        <taxon>Pseudomonadati</taxon>
        <taxon>Pseudomonadota</taxon>
        <taxon>Gammaproteobacteria</taxon>
        <taxon>Alteromonadales</taxon>
        <taxon>Alteromonadaceae</taxon>
        <taxon>Alteromonas/Salinimonas group</taxon>
        <taxon>Alteromonas</taxon>
    </lineage>
</organism>
<reference evidence="5 6" key="1">
    <citation type="submission" date="2020-01" db="EMBL/GenBank/DDBJ databases">
        <title>Genomes of bacteria type strains.</title>
        <authorList>
            <person name="Chen J."/>
            <person name="Zhu S."/>
            <person name="Yang J."/>
        </authorList>
    </citation>
    <scope>NUCLEOTIDE SEQUENCE [LARGE SCALE GENOMIC DNA]</scope>
    <source>
        <strain evidence="5 6">LMG 24078</strain>
    </source>
</reference>